<evidence type="ECO:0000256" key="1">
    <source>
        <dbReference type="ARBA" id="ARBA00004141"/>
    </source>
</evidence>
<dbReference type="Pfam" id="PF04932">
    <property type="entry name" value="Wzy_C"/>
    <property type="match status" value="1"/>
</dbReference>
<feature type="region of interest" description="Disordered" evidence="5">
    <location>
        <begin position="1"/>
        <end position="22"/>
    </location>
</feature>
<protein>
    <submittedName>
        <fullName evidence="8">O-antigen ligase</fullName>
    </submittedName>
</protein>
<comment type="subcellular location">
    <subcellularLocation>
        <location evidence="1">Membrane</location>
        <topology evidence="1">Multi-pass membrane protein</topology>
    </subcellularLocation>
</comment>
<comment type="caution">
    <text evidence="8">The sequence shown here is derived from an EMBL/GenBank/DDBJ whole genome shotgun (WGS) entry which is preliminary data.</text>
</comment>
<feature type="transmembrane region" description="Helical" evidence="6">
    <location>
        <begin position="380"/>
        <end position="400"/>
    </location>
</feature>
<evidence type="ECO:0000313" key="9">
    <source>
        <dbReference type="Proteomes" id="UP000583454"/>
    </source>
</evidence>
<feature type="transmembrane region" description="Helical" evidence="6">
    <location>
        <begin position="124"/>
        <end position="145"/>
    </location>
</feature>
<evidence type="ECO:0000256" key="6">
    <source>
        <dbReference type="SAM" id="Phobius"/>
    </source>
</evidence>
<dbReference type="PANTHER" id="PTHR37422:SF13">
    <property type="entry name" value="LIPOPOLYSACCHARIDE BIOSYNTHESIS PROTEIN PA4999-RELATED"/>
    <property type="match status" value="1"/>
</dbReference>
<dbReference type="EMBL" id="JACHOP010000040">
    <property type="protein sequence ID" value="MBB5760261.1"/>
    <property type="molecule type" value="Genomic_DNA"/>
</dbReference>
<evidence type="ECO:0000313" key="8">
    <source>
        <dbReference type="EMBL" id="MBB5760261.1"/>
    </source>
</evidence>
<organism evidence="8 9">
    <name type="scientific">Methylorubrum rhodinum</name>
    <dbReference type="NCBI Taxonomy" id="29428"/>
    <lineage>
        <taxon>Bacteria</taxon>
        <taxon>Pseudomonadati</taxon>
        <taxon>Pseudomonadota</taxon>
        <taxon>Alphaproteobacteria</taxon>
        <taxon>Hyphomicrobiales</taxon>
        <taxon>Methylobacteriaceae</taxon>
        <taxon>Methylorubrum</taxon>
    </lineage>
</organism>
<evidence type="ECO:0000256" key="5">
    <source>
        <dbReference type="SAM" id="MobiDB-lite"/>
    </source>
</evidence>
<sequence length="445" mass="45998">MKDRAPAIDQLGRGGPGGRSGSGASWLAGVPRPEAAYAAFGLLVYLGVHVGLNGTGGDAEPTVDGMATLNQAMVLLLGLAFVTRHRRICTAALADVRPFLLLLLLAAASSLWSQAPEASLRRSLTLATLMMFAVYAHAVLGTLLICRLHVMVTGAVAFASLAMAAIVPSSGFDVGGYAGAVRGVFSQKNSLGDAMVVGTVALSGLVLHRRRVVATDLVCLALAAGTCILAQATTSFLLCGAVAVMTAVILLLIDASAVAVFGLMTGLMAAALALWVVWVVPVDLFEMLGKDSTLTGRTEIWAAVRQAIADGSVLGHGYSAFWLPETPAARNVWAAIGWVTPSAHSGYLELQLELGLPGLLLVAALGLTTLWVVARAWGAGRWATAGWALIVLTTIAIINYDESSLPRPDIHLLQWILAFAACSAGARPCEAVPAGPAPGGSPRQP</sequence>
<evidence type="ECO:0000256" key="3">
    <source>
        <dbReference type="ARBA" id="ARBA00022989"/>
    </source>
</evidence>
<keyword evidence="8" id="KW-0436">Ligase</keyword>
<feature type="transmembrane region" description="Helical" evidence="6">
    <location>
        <begin position="65"/>
        <end position="82"/>
    </location>
</feature>
<evidence type="ECO:0000256" key="2">
    <source>
        <dbReference type="ARBA" id="ARBA00022692"/>
    </source>
</evidence>
<name>A0A840ZTT4_9HYPH</name>
<dbReference type="InterPro" id="IPR007016">
    <property type="entry name" value="O-antigen_ligase-rel_domated"/>
</dbReference>
<feature type="transmembrane region" description="Helical" evidence="6">
    <location>
        <begin position="152"/>
        <end position="171"/>
    </location>
</feature>
<feature type="transmembrane region" description="Helical" evidence="6">
    <location>
        <begin position="354"/>
        <end position="374"/>
    </location>
</feature>
<dbReference type="PANTHER" id="PTHR37422">
    <property type="entry name" value="TEICHURONIC ACID BIOSYNTHESIS PROTEIN TUAE"/>
    <property type="match status" value="1"/>
</dbReference>
<dbReference type="AlphaFoldDB" id="A0A840ZTT4"/>
<keyword evidence="3 6" id="KW-1133">Transmembrane helix</keyword>
<evidence type="ECO:0000256" key="4">
    <source>
        <dbReference type="ARBA" id="ARBA00023136"/>
    </source>
</evidence>
<feature type="domain" description="O-antigen ligase-related" evidence="7">
    <location>
        <begin position="219"/>
        <end position="362"/>
    </location>
</feature>
<evidence type="ECO:0000259" key="7">
    <source>
        <dbReference type="Pfam" id="PF04932"/>
    </source>
</evidence>
<accession>A0A840ZTT4</accession>
<feature type="transmembrane region" description="Helical" evidence="6">
    <location>
        <begin position="259"/>
        <end position="280"/>
    </location>
</feature>
<feature type="transmembrane region" description="Helical" evidence="6">
    <location>
        <begin position="35"/>
        <end position="53"/>
    </location>
</feature>
<feature type="transmembrane region" description="Helical" evidence="6">
    <location>
        <begin position="94"/>
        <end position="112"/>
    </location>
</feature>
<keyword evidence="2 6" id="KW-0812">Transmembrane</keyword>
<keyword evidence="4 6" id="KW-0472">Membrane</keyword>
<dbReference type="GO" id="GO:0016874">
    <property type="term" value="F:ligase activity"/>
    <property type="evidence" value="ECO:0007669"/>
    <property type="project" value="UniProtKB-KW"/>
</dbReference>
<feature type="compositionally biased region" description="Gly residues" evidence="5">
    <location>
        <begin position="12"/>
        <end position="21"/>
    </location>
</feature>
<proteinExistence type="predicted"/>
<dbReference type="RefSeq" id="WP_183574051.1">
    <property type="nucleotide sequence ID" value="NZ_JACHOP010000040.1"/>
</dbReference>
<feature type="transmembrane region" description="Helical" evidence="6">
    <location>
        <begin position="220"/>
        <end position="253"/>
    </location>
</feature>
<dbReference type="InterPro" id="IPR051533">
    <property type="entry name" value="WaaL-like"/>
</dbReference>
<dbReference type="GO" id="GO:0016020">
    <property type="term" value="C:membrane"/>
    <property type="evidence" value="ECO:0007669"/>
    <property type="project" value="UniProtKB-SubCell"/>
</dbReference>
<reference evidence="8 9" key="1">
    <citation type="submission" date="2020-08" db="EMBL/GenBank/DDBJ databases">
        <title>Genomic Encyclopedia of Type Strains, Phase IV (KMG-IV): sequencing the most valuable type-strain genomes for metagenomic binning, comparative biology and taxonomic classification.</title>
        <authorList>
            <person name="Goeker M."/>
        </authorList>
    </citation>
    <scope>NUCLEOTIDE SEQUENCE [LARGE SCALE GENOMIC DNA]</scope>
    <source>
        <strain evidence="8 9">DSM 2163</strain>
    </source>
</reference>
<gene>
    <name evidence="8" type="ORF">HNR00_005010</name>
</gene>
<keyword evidence="9" id="KW-1185">Reference proteome</keyword>
<dbReference type="Proteomes" id="UP000583454">
    <property type="component" value="Unassembled WGS sequence"/>
</dbReference>